<protein>
    <submittedName>
        <fullName evidence="2">Uncharacterized protein</fullName>
    </submittedName>
</protein>
<reference evidence="2" key="2">
    <citation type="journal article" date="2015" name="Fish Shellfish Immunol.">
        <title>Early steps in the European eel (Anguilla anguilla)-Vibrio vulnificus interaction in the gills: Role of the RtxA13 toxin.</title>
        <authorList>
            <person name="Callol A."/>
            <person name="Pajuelo D."/>
            <person name="Ebbesson L."/>
            <person name="Teles M."/>
            <person name="MacKenzie S."/>
            <person name="Amaro C."/>
        </authorList>
    </citation>
    <scope>NUCLEOTIDE SEQUENCE</scope>
</reference>
<dbReference type="EMBL" id="GBXM01070227">
    <property type="protein sequence ID" value="JAH38350.1"/>
    <property type="molecule type" value="Transcribed_RNA"/>
</dbReference>
<reference evidence="2" key="1">
    <citation type="submission" date="2014-11" db="EMBL/GenBank/DDBJ databases">
        <authorList>
            <person name="Amaro Gonzalez C."/>
        </authorList>
    </citation>
    <scope>NUCLEOTIDE SEQUENCE</scope>
</reference>
<evidence type="ECO:0000256" key="1">
    <source>
        <dbReference type="SAM" id="Phobius"/>
    </source>
</evidence>
<proteinExistence type="predicted"/>
<accession>A0A0E9SCE5</accession>
<feature type="transmembrane region" description="Helical" evidence="1">
    <location>
        <begin position="6"/>
        <end position="31"/>
    </location>
</feature>
<sequence length="55" mass="6537">MIICSSVYFVVLLLTVHFYHSTMFFITAYLGKPFSVPYTRKALYRPKTKRECIRV</sequence>
<dbReference type="AlphaFoldDB" id="A0A0E9SCE5"/>
<keyword evidence="1" id="KW-0472">Membrane</keyword>
<organism evidence="2">
    <name type="scientific">Anguilla anguilla</name>
    <name type="common">European freshwater eel</name>
    <name type="synonym">Muraena anguilla</name>
    <dbReference type="NCBI Taxonomy" id="7936"/>
    <lineage>
        <taxon>Eukaryota</taxon>
        <taxon>Metazoa</taxon>
        <taxon>Chordata</taxon>
        <taxon>Craniata</taxon>
        <taxon>Vertebrata</taxon>
        <taxon>Euteleostomi</taxon>
        <taxon>Actinopterygii</taxon>
        <taxon>Neopterygii</taxon>
        <taxon>Teleostei</taxon>
        <taxon>Anguilliformes</taxon>
        <taxon>Anguillidae</taxon>
        <taxon>Anguilla</taxon>
    </lineage>
</organism>
<name>A0A0E9SCE5_ANGAN</name>
<evidence type="ECO:0000313" key="2">
    <source>
        <dbReference type="EMBL" id="JAH38350.1"/>
    </source>
</evidence>
<keyword evidence="1" id="KW-0812">Transmembrane</keyword>
<keyword evidence="1" id="KW-1133">Transmembrane helix</keyword>